<dbReference type="InterPro" id="IPR045544">
    <property type="entry name" value="TCAD9"/>
</dbReference>
<accession>A0A931GHF7</accession>
<dbReference type="InterPro" id="IPR011009">
    <property type="entry name" value="Kinase-like_dom_sf"/>
</dbReference>
<dbReference type="SUPFAM" id="SSF56112">
    <property type="entry name" value="Protein kinase-like (PK-like)"/>
    <property type="match status" value="1"/>
</dbReference>
<proteinExistence type="predicted"/>
<name>A0A931GHF7_9ACTN</name>
<evidence type="ECO:0000313" key="2">
    <source>
        <dbReference type="EMBL" id="MBG6087335.1"/>
    </source>
</evidence>
<organism evidence="2 3">
    <name type="scientific">Actinomadura viridis</name>
    <dbReference type="NCBI Taxonomy" id="58110"/>
    <lineage>
        <taxon>Bacteria</taxon>
        <taxon>Bacillati</taxon>
        <taxon>Actinomycetota</taxon>
        <taxon>Actinomycetes</taxon>
        <taxon>Streptosporangiales</taxon>
        <taxon>Thermomonosporaceae</taxon>
        <taxon>Actinomadura</taxon>
    </lineage>
</organism>
<evidence type="ECO:0000259" key="1">
    <source>
        <dbReference type="Pfam" id="PF19974"/>
    </source>
</evidence>
<comment type="caution">
    <text evidence="2">The sequence shown here is derived from an EMBL/GenBank/DDBJ whole genome shotgun (WGS) entry which is preliminary data.</text>
</comment>
<protein>
    <recommendedName>
        <fullName evidence="1">Ternary complex associated domain-containing protein</fullName>
    </recommendedName>
</protein>
<dbReference type="EMBL" id="JADOUA010000001">
    <property type="protein sequence ID" value="MBG6087335.1"/>
    <property type="molecule type" value="Genomic_DNA"/>
</dbReference>
<dbReference type="Gene3D" id="3.90.1200.10">
    <property type="match status" value="1"/>
</dbReference>
<dbReference type="Pfam" id="PF19974">
    <property type="entry name" value="TCAD9"/>
    <property type="match status" value="1"/>
</dbReference>
<gene>
    <name evidence="2" type="ORF">IW256_001448</name>
</gene>
<dbReference type="AlphaFoldDB" id="A0A931GHF7"/>
<sequence length="748" mass="86036">MNEPSGRSRNRPQTHLLHARPRLMFHLGHLRMLNHLYRILVEGDNVILLLIPYDEHEKRNKTIRIRLGEEIELTKGFYRNYLGFDRPRLQILSTRELDLTQERLKEIQDRYSALYDQGAPAVRRLIDEQNRPWASPNIQFVAKCLAAVEQLNPDRLVCGEKHRVIAECFDEVLRALGVDIPFETFENFPDLFMEAGMDRTDSVHSYIDVNDNEDFVLHKLSSLRDLPGRRSEWLQAFMRHIFDPAPERVKNGLNRVHRSETEREMALTKLLAGARALIPYSLDDGDDDVRITWHWNISSISFSERPRIERIARQLFQGEKAARIVLYREFGGGKSGATVLEVREHEEHDELRVSNVSILKVGQEHELHQEQDNYERLVRNRGTAAFMTIKRGGVSVGGVAGIVYQDAQHYLGIRRQERIDDVSALFRPVQDDLELARERLDRLLVAHLHEVLYKHGSRVDAESLRPYVNEFLPAEYRVEVSRYEPDGEVIAGGAGSAAEERLSAEVDIAEVDLGRRVARAYRCDDRAKIDLVLTGADEILLNEVTPGRRLRIDGRVASTRRDFYDSLLPRLGVTRRGRFLWVDGARVGDPAGRTDEFLRREHYSFVMSPVHGDLHAGNVLLGGDGFGIIDYGRMRARFPALYDIAYLYADLKSRFVADRFDIPTLVSLEESILYGARRPRIRRHRGDTRQLELFEYGALPEEIRLLGSPATYYSLLGLILLGRLKFDVPEVEKRAGLVLAHYAFERAR</sequence>
<feature type="domain" description="Ternary complex associated" evidence="1">
    <location>
        <begin position="323"/>
        <end position="677"/>
    </location>
</feature>
<dbReference type="RefSeq" id="WP_197010212.1">
    <property type="nucleotide sequence ID" value="NZ_BAABES010000006.1"/>
</dbReference>
<reference evidence="2" key="1">
    <citation type="submission" date="2020-11" db="EMBL/GenBank/DDBJ databases">
        <title>Sequencing the genomes of 1000 actinobacteria strains.</title>
        <authorList>
            <person name="Klenk H.-P."/>
        </authorList>
    </citation>
    <scope>NUCLEOTIDE SEQUENCE</scope>
    <source>
        <strain evidence="2">DSM 43175</strain>
    </source>
</reference>
<dbReference type="Proteomes" id="UP000614047">
    <property type="component" value="Unassembled WGS sequence"/>
</dbReference>
<evidence type="ECO:0000313" key="3">
    <source>
        <dbReference type="Proteomes" id="UP000614047"/>
    </source>
</evidence>
<keyword evidence="3" id="KW-1185">Reference proteome</keyword>